<evidence type="ECO:0000256" key="4">
    <source>
        <dbReference type="ARBA" id="ARBA00022723"/>
    </source>
</evidence>
<dbReference type="AlphaFoldDB" id="A0A1J5SLB1"/>
<keyword evidence="8" id="KW-0460">Magnesium</keyword>
<keyword evidence="5" id="KW-0547">Nucleotide-binding</keyword>
<protein>
    <submittedName>
        <fullName evidence="13">Galactokinase</fullName>
        <ecNumber evidence="13">2.7.1.6</ecNumber>
    </submittedName>
</protein>
<feature type="domain" description="GHMP kinase C-terminal" evidence="11">
    <location>
        <begin position="280"/>
        <end position="357"/>
    </location>
</feature>
<keyword evidence="6 13" id="KW-0418">Kinase</keyword>
<dbReference type="NCBIfam" id="TIGR00131">
    <property type="entry name" value="gal_kin"/>
    <property type="match status" value="1"/>
</dbReference>
<dbReference type="Gene3D" id="3.30.230.10">
    <property type="match status" value="1"/>
</dbReference>
<dbReference type="InterPro" id="IPR019539">
    <property type="entry name" value="GalKase_N"/>
</dbReference>
<dbReference type="PANTHER" id="PTHR10457">
    <property type="entry name" value="MEVALONATE KINASE/GALACTOKINASE"/>
    <property type="match status" value="1"/>
</dbReference>
<organism evidence="13">
    <name type="scientific">mine drainage metagenome</name>
    <dbReference type="NCBI Taxonomy" id="410659"/>
    <lineage>
        <taxon>unclassified sequences</taxon>
        <taxon>metagenomes</taxon>
        <taxon>ecological metagenomes</taxon>
    </lineage>
</organism>
<name>A0A1J5SLB1_9ZZZZ</name>
<keyword evidence="2" id="KW-0963">Cytoplasm</keyword>
<dbReference type="GO" id="GO:0005829">
    <property type="term" value="C:cytosol"/>
    <property type="evidence" value="ECO:0007669"/>
    <property type="project" value="TreeGrafter"/>
</dbReference>
<dbReference type="PANTHER" id="PTHR10457:SF7">
    <property type="entry name" value="GALACTOKINASE-RELATED"/>
    <property type="match status" value="1"/>
</dbReference>
<evidence type="ECO:0000256" key="2">
    <source>
        <dbReference type="ARBA" id="ARBA00022490"/>
    </source>
</evidence>
<evidence type="ECO:0000256" key="3">
    <source>
        <dbReference type="ARBA" id="ARBA00022679"/>
    </source>
</evidence>
<evidence type="ECO:0000256" key="6">
    <source>
        <dbReference type="ARBA" id="ARBA00022777"/>
    </source>
</evidence>
<proteinExistence type="inferred from homology"/>
<keyword evidence="3 13" id="KW-0808">Transferase</keyword>
<dbReference type="InterPro" id="IPR006204">
    <property type="entry name" value="GHMP_kinase_N_dom"/>
</dbReference>
<evidence type="ECO:0000313" key="13">
    <source>
        <dbReference type="EMBL" id="OIR09258.1"/>
    </source>
</evidence>
<evidence type="ECO:0000259" key="11">
    <source>
        <dbReference type="Pfam" id="PF08544"/>
    </source>
</evidence>
<dbReference type="InterPro" id="IPR020568">
    <property type="entry name" value="Ribosomal_Su5_D2-typ_SF"/>
</dbReference>
<dbReference type="SUPFAM" id="SSF54211">
    <property type="entry name" value="Ribosomal protein S5 domain 2-like"/>
    <property type="match status" value="1"/>
</dbReference>
<gene>
    <name evidence="13" type="primary">galK_1</name>
    <name evidence="13" type="ORF">GALL_84890</name>
</gene>
<comment type="similarity">
    <text evidence="1">Belongs to the GHMP kinase family. GalK subfamily.</text>
</comment>
<dbReference type="PRINTS" id="PR00473">
    <property type="entry name" value="GALCTOKINASE"/>
</dbReference>
<evidence type="ECO:0000256" key="9">
    <source>
        <dbReference type="ARBA" id="ARBA00023277"/>
    </source>
</evidence>
<dbReference type="GO" id="GO:0046872">
    <property type="term" value="F:metal ion binding"/>
    <property type="evidence" value="ECO:0007669"/>
    <property type="project" value="UniProtKB-KW"/>
</dbReference>
<dbReference type="PRINTS" id="PR00959">
    <property type="entry name" value="MEVGALKINASE"/>
</dbReference>
<dbReference type="FunFam" id="3.30.70.890:FF:000001">
    <property type="entry name" value="Galactokinase"/>
    <property type="match status" value="1"/>
</dbReference>
<dbReference type="InterPro" id="IPR013750">
    <property type="entry name" value="GHMP_kinase_C_dom"/>
</dbReference>
<dbReference type="Gene3D" id="3.30.70.890">
    <property type="entry name" value="GHMP kinase, C-terminal domain"/>
    <property type="match status" value="1"/>
</dbReference>
<dbReference type="GO" id="GO:0006012">
    <property type="term" value="P:galactose metabolic process"/>
    <property type="evidence" value="ECO:0007669"/>
    <property type="project" value="InterPro"/>
</dbReference>
<dbReference type="PROSITE" id="PS00627">
    <property type="entry name" value="GHMP_KINASES_ATP"/>
    <property type="match status" value="1"/>
</dbReference>
<keyword evidence="7" id="KW-0067">ATP-binding</keyword>
<accession>A0A1J5SLB1</accession>
<sequence length="379" mass="39938">MKDKLAAQFQKIFGRQPDAVTHAPGRIEFIGNHTDYNGGTVLGASIDRGVGVAIARRSDGQRRFYSGHTDEIITLPGGHLRKLDGKGSYTNYAQGVLAALPAFNLKAPEGFDYLDMSDLPVGAGLSSSAAVELASGLAFLAITGQNPSRETLVKIGKHAENHFVGVPCGILDQGVSGFGRKNHLVFIDCRGPRFETVPLPAGAHFWIFNTHTKHALVDGLYAARHKECMDAAKALGVGLLVDATPAALEAARGRLDEAAYKRAKHVIDEISRVDATCKVLPSGDLAAVGRLLTASHRSSQTLFENSTAELDFLVDTLEKTPHVHGARLTGGGFGGAVMAMTSGAFNSTQAQGVAAAYAARFGSAPDVLHMQTGDGAQVL</sequence>
<feature type="domain" description="Galactokinase N-terminal" evidence="12">
    <location>
        <begin position="8"/>
        <end position="56"/>
    </location>
</feature>
<dbReference type="FunFam" id="3.30.230.10:FF:000017">
    <property type="entry name" value="Galactokinase"/>
    <property type="match status" value="1"/>
</dbReference>
<evidence type="ECO:0000259" key="10">
    <source>
        <dbReference type="Pfam" id="PF00288"/>
    </source>
</evidence>
<evidence type="ECO:0000256" key="5">
    <source>
        <dbReference type="ARBA" id="ARBA00022741"/>
    </source>
</evidence>
<dbReference type="GO" id="GO:0005524">
    <property type="term" value="F:ATP binding"/>
    <property type="evidence" value="ECO:0007669"/>
    <property type="project" value="UniProtKB-KW"/>
</dbReference>
<dbReference type="Pfam" id="PF00288">
    <property type="entry name" value="GHMP_kinases_N"/>
    <property type="match status" value="1"/>
</dbReference>
<dbReference type="InterPro" id="IPR006206">
    <property type="entry name" value="Mevalonate/galactokinase"/>
</dbReference>
<dbReference type="InterPro" id="IPR014721">
    <property type="entry name" value="Ribsml_uS5_D2-typ_fold_subgr"/>
</dbReference>
<dbReference type="InterPro" id="IPR006203">
    <property type="entry name" value="GHMP_knse_ATP-bd_CS"/>
</dbReference>
<reference evidence="13" key="1">
    <citation type="submission" date="2016-10" db="EMBL/GenBank/DDBJ databases">
        <title>Sequence of Gallionella enrichment culture.</title>
        <authorList>
            <person name="Poehlein A."/>
            <person name="Muehling M."/>
            <person name="Daniel R."/>
        </authorList>
    </citation>
    <scope>NUCLEOTIDE SEQUENCE</scope>
</reference>
<dbReference type="EMBL" id="MLJW01000027">
    <property type="protein sequence ID" value="OIR09258.1"/>
    <property type="molecule type" value="Genomic_DNA"/>
</dbReference>
<dbReference type="GO" id="GO:0004335">
    <property type="term" value="F:galactokinase activity"/>
    <property type="evidence" value="ECO:0007669"/>
    <property type="project" value="UniProtKB-EC"/>
</dbReference>
<dbReference type="SUPFAM" id="SSF55060">
    <property type="entry name" value="GHMP Kinase, C-terminal domain"/>
    <property type="match status" value="1"/>
</dbReference>
<dbReference type="InterPro" id="IPR000705">
    <property type="entry name" value="Galactokinase"/>
</dbReference>
<dbReference type="EC" id="2.7.1.6" evidence="13"/>
<evidence type="ECO:0000256" key="7">
    <source>
        <dbReference type="ARBA" id="ARBA00022840"/>
    </source>
</evidence>
<dbReference type="Pfam" id="PF10509">
    <property type="entry name" value="GalKase_gal_bdg"/>
    <property type="match status" value="1"/>
</dbReference>
<dbReference type="Pfam" id="PF08544">
    <property type="entry name" value="GHMP_kinases_C"/>
    <property type="match status" value="1"/>
</dbReference>
<keyword evidence="9" id="KW-0119">Carbohydrate metabolism</keyword>
<evidence type="ECO:0000256" key="8">
    <source>
        <dbReference type="ARBA" id="ARBA00022842"/>
    </source>
</evidence>
<evidence type="ECO:0000259" key="12">
    <source>
        <dbReference type="Pfam" id="PF10509"/>
    </source>
</evidence>
<evidence type="ECO:0000256" key="1">
    <source>
        <dbReference type="ARBA" id="ARBA00006566"/>
    </source>
</evidence>
<dbReference type="InterPro" id="IPR036554">
    <property type="entry name" value="GHMP_kinase_C_sf"/>
</dbReference>
<keyword evidence="4" id="KW-0479">Metal-binding</keyword>
<feature type="domain" description="GHMP kinase N-terminal" evidence="10">
    <location>
        <begin position="91"/>
        <end position="179"/>
    </location>
</feature>
<dbReference type="PIRSF" id="PIRSF000530">
    <property type="entry name" value="Galactokinase"/>
    <property type="match status" value="1"/>
</dbReference>
<comment type="caution">
    <text evidence="13">The sequence shown here is derived from an EMBL/GenBank/DDBJ whole genome shotgun (WGS) entry which is preliminary data.</text>
</comment>